<dbReference type="RefSeq" id="WP_011775286.1">
    <property type="nucleotide sequence ID" value="NC_008711.1"/>
</dbReference>
<evidence type="ECO:0000313" key="6">
    <source>
        <dbReference type="Proteomes" id="UP000000637"/>
    </source>
</evidence>
<accession>A1R7Y2</accession>
<evidence type="ECO:0000256" key="3">
    <source>
        <dbReference type="SAM" id="MobiDB-lite"/>
    </source>
</evidence>
<sequence length="299" mass="31661">MATLISASALHQRLETGERTVLLDVRWVLGRTDGHLDYLTAHLPGAVFVDLPTELADHAQPGLGRHPLPIRDHFQDSARRWGINDGDTIVAYDNSGNMAAARVWWMLRNAGVDAVYLLDGGLAAWRANGYAVETGEVSPAVGNVTLGEDRMPVISESEAAQWHRRGVLLDARAGERYRGEVEPIDPRAGHIPGALSAPTTGNVTAEGMFLPVEELRRRFEELGLGTSSNVAVYCGSGVTASHEIAALEIAGYRAALFPGSFSQWSNNDANDVAVGSEPFEGAGGHPSGTSTAAGSSVGA</sequence>
<dbReference type="AlphaFoldDB" id="A1R7Y2"/>
<dbReference type="SUPFAM" id="SSF52821">
    <property type="entry name" value="Rhodanese/Cell cycle control phosphatase"/>
    <property type="match status" value="2"/>
</dbReference>
<dbReference type="PROSITE" id="PS50206">
    <property type="entry name" value="RHODANESE_3"/>
    <property type="match status" value="2"/>
</dbReference>
<dbReference type="EMBL" id="CP000474">
    <property type="protein sequence ID" value="ABM08208.1"/>
    <property type="molecule type" value="Genomic_DNA"/>
</dbReference>
<dbReference type="PANTHER" id="PTHR11364">
    <property type="entry name" value="THIOSULFATE SULFERTANSFERASE"/>
    <property type="match status" value="1"/>
</dbReference>
<dbReference type="PANTHER" id="PTHR11364:SF27">
    <property type="entry name" value="SULFURTRANSFERASE"/>
    <property type="match status" value="1"/>
</dbReference>
<dbReference type="KEGG" id="aau:AAur_2626"/>
<evidence type="ECO:0000313" key="5">
    <source>
        <dbReference type="EMBL" id="ABM08208.1"/>
    </source>
</evidence>
<reference evidence="5 6" key="1">
    <citation type="journal article" date="2006" name="PLoS Genet.">
        <title>Secrets of soil survival revealed by the genome sequence of Arthrobacter aurescens TC1.</title>
        <authorList>
            <person name="Mongodin E.F."/>
            <person name="Shapir N."/>
            <person name="Daugherty S.C."/>
            <person name="DeBoy R.T."/>
            <person name="Emerson J.B."/>
            <person name="Shvartzbeyn A."/>
            <person name="Radune D."/>
            <person name="Vamathevan J."/>
            <person name="Riggs F."/>
            <person name="Grinberg V."/>
            <person name="Khouri H."/>
            <person name="Wackett L.P."/>
            <person name="Nelson K.E."/>
            <person name="Sadowsky M.J."/>
        </authorList>
    </citation>
    <scope>NUCLEOTIDE SEQUENCE [LARGE SCALE GENOMIC DNA]</scope>
    <source>
        <strain evidence="5 6">TC1</strain>
    </source>
</reference>
<dbReference type="InterPro" id="IPR036873">
    <property type="entry name" value="Rhodanese-like_dom_sf"/>
</dbReference>
<dbReference type="Gene3D" id="3.40.250.10">
    <property type="entry name" value="Rhodanese-like domain"/>
    <property type="match status" value="2"/>
</dbReference>
<dbReference type="CDD" id="cd01448">
    <property type="entry name" value="TST_Repeat_1"/>
    <property type="match status" value="1"/>
</dbReference>
<dbReference type="OrthoDB" id="9770030at2"/>
<dbReference type="InterPro" id="IPR001307">
    <property type="entry name" value="Thiosulphate_STrfase_CS"/>
</dbReference>
<dbReference type="GO" id="GO:0004792">
    <property type="term" value="F:thiosulfate-cyanide sulfurtransferase activity"/>
    <property type="evidence" value="ECO:0007669"/>
    <property type="project" value="InterPro"/>
</dbReference>
<dbReference type="InterPro" id="IPR045078">
    <property type="entry name" value="TST/MPST-like"/>
</dbReference>
<gene>
    <name evidence="5" type="ordered locus">AAur_2626</name>
</gene>
<dbReference type="Proteomes" id="UP000000637">
    <property type="component" value="Chromosome"/>
</dbReference>
<dbReference type="STRING" id="290340.AAur_2626"/>
<feature type="region of interest" description="Disordered" evidence="3">
    <location>
        <begin position="272"/>
        <end position="299"/>
    </location>
</feature>
<dbReference type="CDD" id="cd01449">
    <property type="entry name" value="TST_Repeat_2"/>
    <property type="match status" value="1"/>
</dbReference>
<dbReference type="PROSITE" id="PS00380">
    <property type="entry name" value="RHODANESE_1"/>
    <property type="match status" value="1"/>
</dbReference>
<dbReference type="Pfam" id="PF00581">
    <property type="entry name" value="Rhodanese"/>
    <property type="match status" value="2"/>
</dbReference>
<keyword evidence="1" id="KW-0808">Transferase</keyword>
<protein>
    <submittedName>
        <fullName evidence="5">Thiosulfate sulfurtransferase (SseB)</fullName>
    </submittedName>
</protein>
<dbReference type="HOGENOM" id="CLU_031618_0_0_11"/>
<evidence type="ECO:0000256" key="1">
    <source>
        <dbReference type="ARBA" id="ARBA00022679"/>
    </source>
</evidence>
<keyword evidence="2" id="KW-0677">Repeat</keyword>
<evidence type="ECO:0000256" key="2">
    <source>
        <dbReference type="ARBA" id="ARBA00022737"/>
    </source>
</evidence>
<dbReference type="InterPro" id="IPR001763">
    <property type="entry name" value="Rhodanese-like_dom"/>
</dbReference>
<name>A1R7Y2_PAEAT</name>
<dbReference type="eggNOG" id="COG2897">
    <property type="taxonomic scope" value="Bacteria"/>
</dbReference>
<dbReference type="SMART" id="SM00450">
    <property type="entry name" value="RHOD"/>
    <property type="match status" value="2"/>
</dbReference>
<feature type="domain" description="Rhodanese" evidence="4">
    <location>
        <begin position="167"/>
        <end position="273"/>
    </location>
</feature>
<proteinExistence type="predicted"/>
<keyword evidence="6" id="KW-1185">Reference proteome</keyword>
<feature type="domain" description="Rhodanese" evidence="4">
    <location>
        <begin position="16"/>
        <end position="134"/>
    </location>
</feature>
<organism evidence="5 6">
    <name type="scientific">Paenarthrobacter aurescens (strain TC1)</name>
    <dbReference type="NCBI Taxonomy" id="290340"/>
    <lineage>
        <taxon>Bacteria</taxon>
        <taxon>Bacillati</taxon>
        <taxon>Actinomycetota</taxon>
        <taxon>Actinomycetes</taxon>
        <taxon>Micrococcales</taxon>
        <taxon>Micrococcaceae</taxon>
        <taxon>Paenarthrobacter</taxon>
    </lineage>
</organism>
<feature type="compositionally biased region" description="Low complexity" evidence="3">
    <location>
        <begin position="287"/>
        <end position="299"/>
    </location>
</feature>
<evidence type="ECO:0000259" key="4">
    <source>
        <dbReference type="PROSITE" id="PS50206"/>
    </source>
</evidence>